<feature type="transmembrane region" description="Helical" evidence="1">
    <location>
        <begin position="226"/>
        <end position="255"/>
    </location>
</feature>
<keyword evidence="3" id="KW-1185">Reference proteome</keyword>
<reference evidence="2 3" key="1">
    <citation type="submission" date="2018-12" db="EMBL/GenBank/DDBJ databases">
        <authorList>
            <consortium name="Pathogen Informatics"/>
        </authorList>
    </citation>
    <scope>NUCLEOTIDE SEQUENCE [LARGE SCALE GENOMIC DNA]</scope>
    <source>
        <strain evidence="2 3">NCTC12871</strain>
    </source>
</reference>
<feature type="transmembrane region" description="Helical" evidence="1">
    <location>
        <begin position="99"/>
        <end position="122"/>
    </location>
</feature>
<feature type="transmembrane region" description="Helical" evidence="1">
    <location>
        <begin position="276"/>
        <end position="302"/>
    </location>
</feature>
<dbReference type="RefSeq" id="WP_126600457.1">
    <property type="nucleotide sequence ID" value="NZ_LR134510.1"/>
</dbReference>
<dbReference type="AlphaFoldDB" id="A0A448TVT1"/>
<evidence type="ECO:0000256" key="1">
    <source>
        <dbReference type="SAM" id="Phobius"/>
    </source>
</evidence>
<dbReference type="EMBL" id="LR134510">
    <property type="protein sequence ID" value="VEJ10045.1"/>
    <property type="molecule type" value="Genomic_DNA"/>
</dbReference>
<protein>
    <submittedName>
        <fullName evidence="2">Uncharacterized protein</fullName>
    </submittedName>
</protein>
<dbReference type="Proteomes" id="UP000279799">
    <property type="component" value="Chromosome"/>
</dbReference>
<feature type="transmembrane region" description="Helical" evidence="1">
    <location>
        <begin position="58"/>
        <end position="79"/>
    </location>
</feature>
<keyword evidence="1" id="KW-1133">Transmembrane helix</keyword>
<evidence type="ECO:0000313" key="2">
    <source>
        <dbReference type="EMBL" id="VEJ10045.1"/>
    </source>
</evidence>
<gene>
    <name evidence="2" type="ORF">NCTC12871_01553</name>
</gene>
<sequence>MKKIKCIKNLIQPFSYIKNIFLFKENKKDNDFIKELKDFINTPFLNSLLSIDKNINKIILVLSPLWGTTIAYLVINQYFIDNKINITLNDIGFGNGFTIISIAIGFTSILYLLPLLLTYIYFKYTIKSFLKISNNITLFPFVFTIYTFIFYCIIIYSLPFLFPPEWINILRSIILIFYTISIIFSFILHIKADMGDYFLIFTSIILVIYFYILSNINKYLYCSYNIILIIIVLVFATYSLIIAKPYFIYIFSYFFKHKKITFCFKKIISILKFKEIITILVIILTFFFIKTISLNDILSFILEDFNFVENKNNTKVYVISNKVNKLQFPPNFGKKYKGYFKWKIGDKFIFCKYDKNETQNINKLSQINNQKDQKCKKLSPTEISLWSN</sequence>
<evidence type="ECO:0000313" key="3">
    <source>
        <dbReference type="Proteomes" id="UP000279799"/>
    </source>
</evidence>
<name>A0A448TVT1_9PAST</name>
<proteinExistence type="predicted"/>
<keyword evidence="1" id="KW-0472">Membrane</keyword>
<organism evidence="2 3">
    <name type="scientific">Actinobacillus delphinicola</name>
    <dbReference type="NCBI Taxonomy" id="51161"/>
    <lineage>
        <taxon>Bacteria</taxon>
        <taxon>Pseudomonadati</taxon>
        <taxon>Pseudomonadota</taxon>
        <taxon>Gammaproteobacteria</taxon>
        <taxon>Pasteurellales</taxon>
        <taxon>Pasteurellaceae</taxon>
        <taxon>Actinobacillus</taxon>
    </lineage>
</organism>
<dbReference type="KEGG" id="adp:NCTC12871_01553"/>
<keyword evidence="1" id="KW-0812">Transmembrane</keyword>
<feature type="transmembrane region" description="Helical" evidence="1">
    <location>
        <begin position="169"/>
        <end position="190"/>
    </location>
</feature>
<accession>A0A448TVT1</accession>
<feature type="transmembrane region" description="Helical" evidence="1">
    <location>
        <begin position="197"/>
        <end position="214"/>
    </location>
</feature>
<feature type="transmembrane region" description="Helical" evidence="1">
    <location>
        <begin position="134"/>
        <end position="157"/>
    </location>
</feature>